<reference evidence="1 2" key="2">
    <citation type="journal article" date="2012" name="PLoS ONE">
        <title>Genomic characterization of the taylorella genus.</title>
        <authorList>
            <person name="Hebert L."/>
            <person name="Moumen B."/>
            <person name="Pons N."/>
            <person name="Duquesne F."/>
            <person name="Breuil M.F."/>
            <person name="Goux D."/>
            <person name="Batto J.M."/>
            <person name="Laugier C."/>
            <person name="Renault P."/>
            <person name="Petry S."/>
        </authorList>
    </citation>
    <scope>NUCLEOTIDE SEQUENCE [LARGE SCALE GENOMIC DNA]</scope>
    <source>
        <strain evidence="1 2">MCE3</strain>
    </source>
</reference>
<evidence type="ECO:0000313" key="2">
    <source>
        <dbReference type="Proteomes" id="UP000009284"/>
    </source>
</evidence>
<reference key="1">
    <citation type="submission" date="2011-09" db="EMBL/GenBank/DDBJ databases">
        <title>Genomic characterization of the Taylorella genus.</title>
        <authorList>
            <person name="Hebert L."/>
            <person name="Moumen B."/>
            <person name="Pons N."/>
            <person name="Duquesne F."/>
            <person name="Breuil M.-F."/>
            <person name="Goux D."/>
            <person name="Batto J.-M."/>
            <person name="Renault P."/>
            <person name="Laugier C."/>
            <person name="Petry S."/>
        </authorList>
    </citation>
    <scope>NUCLEOTIDE SEQUENCE</scope>
    <source>
        <strain>MCE3</strain>
    </source>
</reference>
<dbReference type="RefSeq" id="WP_014111656.1">
    <property type="nucleotide sequence ID" value="NC_016043.1"/>
</dbReference>
<dbReference type="Proteomes" id="UP000009284">
    <property type="component" value="Chromosome"/>
</dbReference>
<dbReference type="KEGG" id="tas:TASI_1002"/>
<dbReference type="STRING" id="1008459.TASI_1002"/>
<gene>
    <name evidence="1" type="ordered locus">TASI_1002</name>
</gene>
<dbReference type="OrthoDB" id="3181392at2"/>
<organism evidence="1 2">
    <name type="scientific">Taylorella asinigenitalis (strain MCE3)</name>
    <dbReference type="NCBI Taxonomy" id="1008459"/>
    <lineage>
        <taxon>Bacteria</taxon>
        <taxon>Pseudomonadati</taxon>
        <taxon>Pseudomonadota</taxon>
        <taxon>Betaproteobacteria</taxon>
        <taxon>Burkholderiales</taxon>
        <taxon>Alcaligenaceae</taxon>
        <taxon>Taylorella</taxon>
    </lineage>
</organism>
<name>G4QBE0_TAYAM</name>
<evidence type="ECO:0000313" key="1">
    <source>
        <dbReference type="EMBL" id="AEP36761.1"/>
    </source>
</evidence>
<dbReference type="eggNOG" id="COG5340">
    <property type="taxonomic scope" value="Bacteria"/>
</dbReference>
<accession>G4QBE0</accession>
<sequence length="199" mass="22609">MSYKKEIIGRINSFDSKKVFIAEDFFDIAGYETIRSTLNRLAKDNEIVRIMKGIYYKPRFIRLINEYEAPSIVEIANAIARKYNWTITPSGNIALNLLGLSTQVPAKWTFISDGRYIKFSLGNVIIEFKHSNNGDISNMSSMSAMVIQSIKAIGKNKISSEHIDFLKKKLSYKEKSNLLSECKTTSAWVYGNIKKICVA</sequence>
<dbReference type="EMBL" id="CP003059">
    <property type="protein sequence ID" value="AEP36761.1"/>
    <property type="molecule type" value="Genomic_DNA"/>
</dbReference>
<dbReference type="AlphaFoldDB" id="G4QBE0"/>
<dbReference type="InterPro" id="IPR045738">
    <property type="entry name" value="DUF6088"/>
</dbReference>
<keyword evidence="2" id="KW-1185">Reference proteome</keyword>
<dbReference type="Pfam" id="PF19570">
    <property type="entry name" value="DUF6088"/>
    <property type="match status" value="1"/>
</dbReference>
<dbReference type="HOGENOM" id="CLU_067316_1_0_4"/>
<proteinExistence type="predicted"/>
<protein>
    <submittedName>
        <fullName evidence="1">Uncharacterized protein</fullName>
    </submittedName>
</protein>